<dbReference type="Proteomes" id="UP000694892">
    <property type="component" value="Chromosome 3S"/>
</dbReference>
<dbReference type="EMBL" id="CM004471">
    <property type="protein sequence ID" value="OCT86868.1"/>
    <property type="molecule type" value="Genomic_DNA"/>
</dbReference>
<sequence length="66" mass="7876">MYKKQIFHSHLRSFFKRRIKSPLWGQNYCVCCFTGFSSDPCCFHPPLPYAFRCFETSSEAVDMVLW</sequence>
<evidence type="ECO:0000313" key="2">
    <source>
        <dbReference type="Proteomes" id="UP000694892"/>
    </source>
</evidence>
<evidence type="ECO:0000313" key="1">
    <source>
        <dbReference type="EMBL" id="OCT86868.1"/>
    </source>
</evidence>
<gene>
    <name evidence="1" type="ORF">XELAEV_18020558mg</name>
</gene>
<name>A0A974HR52_XENLA</name>
<reference evidence="2" key="1">
    <citation type="journal article" date="2016" name="Nature">
        <title>Genome evolution in the allotetraploid frog Xenopus laevis.</title>
        <authorList>
            <person name="Session A.M."/>
            <person name="Uno Y."/>
            <person name="Kwon T."/>
            <person name="Chapman J.A."/>
            <person name="Toyoda A."/>
            <person name="Takahashi S."/>
            <person name="Fukui A."/>
            <person name="Hikosaka A."/>
            <person name="Suzuki A."/>
            <person name="Kondo M."/>
            <person name="van Heeringen S.J."/>
            <person name="Quigley I."/>
            <person name="Heinz S."/>
            <person name="Ogino H."/>
            <person name="Ochi H."/>
            <person name="Hellsten U."/>
            <person name="Lyons J.B."/>
            <person name="Simakov O."/>
            <person name="Putnam N."/>
            <person name="Stites J."/>
            <person name="Kuroki Y."/>
            <person name="Tanaka T."/>
            <person name="Michiue T."/>
            <person name="Watanabe M."/>
            <person name="Bogdanovic O."/>
            <person name="Lister R."/>
            <person name="Georgiou G."/>
            <person name="Paranjpe S.S."/>
            <person name="van Kruijsbergen I."/>
            <person name="Shu S."/>
            <person name="Carlson J."/>
            <person name="Kinoshita T."/>
            <person name="Ohta Y."/>
            <person name="Mawaribuchi S."/>
            <person name="Jenkins J."/>
            <person name="Grimwood J."/>
            <person name="Schmutz J."/>
            <person name="Mitros T."/>
            <person name="Mozaffari S.V."/>
            <person name="Suzuki Y."/>
            <person name="Haramoto Y."/>
            <person name="Yamamoto T.S."/>
            <person name="Takagi C."/>
            <person name="Heald R."/>
            <person name="Miller K."/>
            <person name="Haudenschild C."/>
            <person name="Kitzman J."/>
            <person name="Nakayama T."/>
            <person name="Izutsu Y."/>
            <person name="Robert J."/>
            <person name="Fortriede J."/>
            <person name="Burns K."/>
            <person name="Lotay V."/>
            <person name="Karimi K."/>
            <person name="Yasuoka Y."/>
            <person name="Dichmann D.S."/>
            <person name="Flajnik M.F."/>
            <person name="Houston D.W."/>
            <person name="Shendure J."/>
            <person name="DuPasquier L."/>
            <person name="Vize P.D."/>
            <person name="Zorn A.M."/>
            <person name="Ito M."/>
            <person name="Marcotte E.M."/>
            <person name="Wallingford J.B."/>
            <person name="Ito Y."/>
            <person name="Asashima M."/>
            <person name="Ueno N."/>
            <person name="Matsuda Y."/>
            <person name="Veenstra G.J."/>
            <person name="Fujiyama A."/>
            <person name="Harland R.M."/>
            <person name="Taira M."/>
            <person name="Rokhsar D.S."/>
        </authorList>
    </citation>
    <scope>NUCLEOTIDE SEQUENCE [LARGE SCALE GENOMIC DNA]</scope>
    <source>
        <strain evidence="2">J</strain>
    </source>
</reference>
<organism evidence="1 2">
    <name type="scientific">Xenopus laevis</name>
    <name type="common">African clawed frog</name>
    <dbReference type="NCBI Taxonomy" id="8355"/>
    <lineage>
        <taxon>Eukaryota</taxon>
        <taxon>Metazoa</taxon>
        <taxon>Chordata</taxon>
        <taxon>Craniata</taxon>
        <taxon>Vertebrata</taxon>
        <taxon>Euteleostomi</taxon>
        <taxon>Amphibia</taxon>
        <taxon>Batrachia</taxon>
        <taxon>Anura</taxon>
        <taxon>Pipoidea</taxon>
        <taxon>Pipidae</taxon>
        <taxon>Xenopodinae</taxon>
        <taxon>Xenopus</taxon>
        <taxon>Xenopus</taxon>
    </lineage>
</organism>
<protein>
    <submittedName>
        <fullName evidence="1">Uncharacterized protein</fullName>
    </submittedName>
</protein>
<proteinExistence type="predicted"/>
<accession>A0A974HR52</accession>
<dbReference type="AlphaFoldDB" id="A0A974HR52"/>